<sequence>MSRLPAVLNPTEQDLQMLLAAQCHLGTKNVTERMKPYVYKTRADGVNIINIGKTWEKLIFAARVLSTIENPQDICVISARPYGHRAALKFAKYIGAEAVVGRFTPGTFTNYITRSFREPRLIITTDPRADFQAIKEASYVNIPVIAFTDTDSPLQYVDVAIPTNNKGKHAIGLAYWLLARAVLRLRGTLDYETPWDVMVDMFFYRDPEEAEKEAAAAAAAAGLEGKEGETAGEWGAAAAESDWALEGAAAEGAAGIAPAATEWNAPATTDWADDGVVGGSTSWADATPTANNNAGGSSWD</sequence>
<comment type="similarity">
    <text evidence="2 6">Belongs to the universal ribosomal protein uS2 family.</text>
</comment>
<dbReference type="Pfam" id="PF00318">
    <property type="entry name" value="Ribosomal_S2"/>
    <property type="match status" value="2"/>
</dbReference>
<dbReference type="GO" id="GO:0022627">
    <property type="term" value="C:cytosolic small ribosomal subunit"/>
    <property type="evidence" value="ECO:0007669"/>
    <property type="project" value="UniProtKB-UniRule"/>
</dbReference>
<keyword evidence="4 6" id="KW-0689">Ribosomal protein</keyword>
<comment type="subunit">
    <text evidence="6">Component of the small ribosomal subunit. Mature ribosomes consist of a small (40S) and a large (60S) subunit. The 40S subunit contains about 33 different proteins and 1 molecule of RNA (18S). The 60S subunit contains about 49 different proteins and 3 molecules of RNA (25S, 5.8S and 5S). Interacts with RPS21.</text>
</comment>
<dbReference type="GO" id="GO:0000028">
    <property type="term" value="P:ribosomal small subunit assembly"/>
    <property type="evidence" value="ECO:0007669"/>
    <property type="project" value="UniProtKB-UniRule"/>
</dbReference>
<reference evidence="9 10" key="1">
    <citation type="submission" date="2020-12" db="EMBL/GenBank/DDBJ databases">
        <title>Metabolic potential, ecology and presence of endohyphal bacteria is reflected in genomic diversity of Mucoromycotina.</title>
        <authorList>
            <person name="Muszewska A."/>
            <person name="Okrasinska A."/>
            <person name="Steczkiewicz K."/>
            <person name="Drgas O."/>
            <person name="Orlowska M."/>
            <person name="Perlinska-Lenart U."/>
            <person name="Aleksandrzak-Piekarczyk T."/>
            <person name="Szatraj K."/>
            <person name="Zielenkiewicz U."/>
            <person name="Pilsyk S."/>
            <person name="Malc E."/>
            <person name="Mieczkowski P."/>
            <person name="Kruszewska J.S."/>
            <person name="Biernat P."/>
            <person name="Pawlowska J."/>
        </authorList>
    </citation>
    <scope>NUCLEOTIDE SEQUENCE [LARGE SCALE GENOMIC DNA]</scope>
    <source>
        <strain evidence="9 10">CBS 142.35</strain>
    </source>
</reference>
<dbReference type="InterPro" id="IPR023591">
    <property type="entry name" value="Ribosomal_uS2_flav_dom_sf"/>
</dbReference>
<dbReference type="HAMAP" id="MF_03015">
    <property type="entry name" value="Ribosomal_S2_euk"/>
    <property type="match status" value="1"/>
</dbReference>
<dbReference type="InterPro" id="IPR032281">
    <property type="entry name" value="Ribosomal_uS2_C"/>
</dbReference>
<evidence type="ECO:0000256" key="4">
    <source>
        <dbReference type="ARBA" id="ARBA00022980"/>
    </source>
</evidence>
<organism evidence="9 10">
    <name type="scientific">Circinella minor</name>
    <dbReference type="NCBI Taxonomy" id="1195481"/>
    <lineage>
        <taxon>Eukaryota</taxon>
        <taxon>Fungi</taxon>
        <taxon>Fungi incertae sedis</taxon>
        <taxon>Mucoromycota</taxon>
        <taxon>Mucoromycotina</taxon>
        <taxon>Mucoromycetes</taxon>
        <taxon>Mucorales</taxon>
        <taxon>Lichtheimiaceae</taxon>
        <taxon>Circinella</taxon>
    </lineage>
</organism>
<dbReference type="NCBIfam" id="TIGR01012">
    <property type="entry name" value="uS2_euk_arch"/>
    <property type="match status" value="1"/>
</dbReference>
<dbReference type="EMBL" id="JAEPRB010000277">
    <property type="protein sequence ID" value="KAG2217729.1"/>
    <property type="molecule type" value="Genomic_DNA"/>
</dbReference>
<evidence type="ECO:0000259" key="8">
    <source>
        <dbReference type="Pfam" id="PF16122"/>
    </source>
</evidence>
<accession>A0A8H7RVC6</accession>
<dbReference type="OrthoDB" id="414863at2759"/>
<dbReference type="FunFam" id="3.40.50.10490:FF:000017">
    <property type="entry name" value="40S ribosomal protein SA"/>
    <property type="match status" value="1"/>
</dbReference>
<evidence type="ECO:0000256" key="1">
    <source>
        <dbReference type="ARBA" id="ARBA00004496"/>
    </source>
</evidence>
<evidence type="ECO:0000313" key="10">
    <source>
        <dbReference type="Proteomes" id="UP000646827"/>
    </source>
</evidence>
<gene>
    <name evidence="6" type="primary">RPS0</name>
    <name evidence="9" type="ORF">INT45_001272</name>
</gene>
<dbReference type="PRINTS" id="PR00395">
    <property type="entry name" value="RIBOSOMALS2"/>
</dbReference>
<dbReference type="Proteomes" id="UP000646827">
    <property type="component" value="Unassembled WGS sequence"/>
</dbReference>
<name>A0A8H7RVC6_9FUNG</name>
<feature type="region of interest" description="Disordered" evidence="7">
    <location>
        <begin position="269"/>
        <end position="300"/>
    </location>
</feature>
<evidence type="ECO:0000256" key="3">
    <source>
        <dbReference type="ARBA" id="ARBA00022490"/>
    </source>
</evidence>
<dbReference type="GO" id="GO:0003735">
    <property type="term" value="F:structural constituent of ribosome"/>
    <property type="evidence" value="ECO:0007669"/>
    <property type="project" value="UniProtKB-UniRule"/>
</dbReference>
<protein>
    <recommendedName>
        <fullName evidence="6">Small ribosomal subunit protein uS2</fullName>
    </recommendedName>
</protein>
<feature type="compositionally biased region" description="Polar residues" evidence="7">
    <location>
        <begin position="279"/>
        <end position="300"/>
    </location>
</feature>
<evidence type="ECO:0000256" key="6">
    <source>
        <dbReference type="HAMAP-Rule" id="MF_03015"/>
    </source>
</evidence>
<dbReference type="PANTHER" id="PTHR11489">
    <property type="entry name" value="40S RIBOSOMAL PROTEIN SA"/>
    <property type="match status" value="1"/>
</dbReference>
<keyword evidence="5 6" id="KW-0687">Ribonucleoprotein</keyword>
<comment type="function">
    <text evidence="6">Required for the assembly and/or stability of the 40S ribosomal subunit. Required for the processing of the 20S rRNA-precursor to mature 18S rRNA in a late step of the maturation of 40S ribosomal subunits.</text>
</comment>
<comment type="subcellular location">
    <subcellularLocation>
        <location evidence="1 6">Cytoplasm</location>
    </subcellularLocation>
</comment>
<evidence type="ECO:0000256" key="2">
    <source>
        <dbReference type="ARBA" id="ARBA00006242"/>
    </source>
</evidence>
<dbReference type="InterPro" id="IPR027498">
    <property type="entry name" value="Ribosomal_uS2_euk"/>
</dbReference>
<comment type="caution">
    <text evidence="9">The sequence shown here is derived from an EMBL/GenBank/DDBJ whole genome shotgun (WGS) entry which is preliminary data.</text>
</comment>
<dbReference type="AlphaFoldDB" id="A0A8H7RVC6"/>
<dbReference type="Gene3D" id="3.40.50.10490">
    <property type="entry name" value="Glucose-6-phosphate isomerase like protein, domain 1"/>
    <property type="match status" value="1"/>
</dbReference>
<evidence type="ECO:0000256" key="5">
    <source>
        <dbReference type="ARBA" id="ARBA00023274"/>
    </source>
</evidence>
<keyword evidence="10" id="KW-1185">Reference proteome</keyword>
<dbReference type="InterPro" id="IPR001865">
    <property type="entry name" value="Ribosomal_uS2"/>
</dbReference>
<evidence type="ECO:0000256" key="7">
    <source>
        <dbReference type="SAM" id="MobiDB-lite"/>
    </source>
</evidence>
<feature type="domain" description="Small ribosomal subunit protein uS2 C-terminal" evidence="8">
    <location>
        <begin position="202"/>
        <end position="299"/>
    </location>
</feature>
<evidence type="ECO:0000313" key="9">
    <source>
        <dbReference type="EMBL" id="KAG2217729.1"/>
    </source>
</evidence>
<keyword evidence="3 6" id="KW-0963">Cytoplasm</keyword>
<dbReference type="Pfam" id="PF16122">
    <property type="entry name" value="40S_SA_C"/>
    <property type="match status" value="1"/>
</dbReference>
<dbReference type="InterPro" id="IPR005707">
    <property type="entry name" value="Ribosomal_uS2_euk/arc"/>
</dbReference>
<dbReference type="CDD" id="cd01425">
    <property type="entry name" value="RPS2"/>
    <property type="match status" value="1"/>
</dbReference>
<dbReference type="SUPFAM" id="SSF52313">
    <property type="entry name" value="Ribosomal protein S2"/>
    <property type="match status" value="1"/>
</dbReference>
<dbReference type="GO" id="GO:0006412">
    <property type="term" value="P:translation"/>
    <property type="evidence" value="ECO:0007669"/>
    <property type="project" value="UniProtKB-UniRule"/>
</dbReference>
<proteinExistence type="inferred from homology"/>